<organism evidence="2">
    <name type="scientific">marine sediment metagenome</name>
    <dbReference type="NCBI Taxonomy" id="412755"/>
    <lineage>
        <taxon>unclassified sequences</taxon>
        <taxon>metagenomes</taxon>
        <taxon>ecological metagenomes</taxon>
    </lineage>
</organism>
<reference evidence="2" key="1">
    <citation type="journal article" date="2015" name="Nature">
        <title>Complex archaea that bridge the gap between prokaryotes and eukaryotes.</title>
        <authorList>
            <person name="Spang A."/>
            <person name="Saw J.H."/>
            <person name="Jorgensen S.L."/>
            <person name="Zaremba-Niedzwiedzka K."/>
            <person name="Martijn J."/>
            <person name="Lind A.E."/>
            <person name="van Eijk R."/>
            <person name="Schleper C."/>
            <person name="Guy L."/>
            <person name="Ettema T.J."/>
        </authorList>
    </citation>
    <scope>NUCLEOTIDE SEQUENCE</scope>
</reference>
<evidence type="ECO:0000313" key="2">
    <source>
        <dbReference type="EMBL" id="KKL20986.1"/>
    </source>
</evidence>
<comment type="caution">
    <text evidence="2">The sequence shown here is derived from an EMBL/GenBank/DDBJ whole genome shotgun (WGS) entry which is preliminary data.</text>
</comment>
<evidence type="ECO:0000259" key="1">
    <source>
        <dbReference type="Pfam" id="PF13477"/>
    </source>
</evidence>
<dbReference type="AlphaFoldDB" id="A0A0F9DTH9"/>
<accession>A0A0F9DTH9</accession>
<sequence>MIILMKVVLLENANLTSQLALSSRLISFARYLKSQGDEVTIICANKDSYIRDRIKIIGNNCSTYTPFGNLKYIFKTSKILKKLGDIDIIHVFQPNFSALAPIFISRI</sequence>
<protein>
    <recommendedName>
        <fullName evidence="1">Glycosyltransferase subfamily 4-like N-terminal domain-containing protein</fullName>
    </recommendedName>
</protein>
<dbReference type="Gene3D" id="3.40.50.2000">
    <property type="entry name" value="Glycogen Phosphorylase B"/>
    <property type="match status" value="1"/>
</dbReference>
<dbReference type="SUPFAM" id="SSF53756">
    <property type="entry name" value="UDP-Glycosyltransferase/glycogen phosphorylase"/>
    <property type="match status" value="1"/>
</dbReference>
<name>A0A0F9DTH9_9ZZZZ</name>
<dbReference type="InterPro" id="IPR028098">
    <property type="entry name" value="Glyco_trans_4-like_N"/>
</dbReference>
<gene>
    <name evidence="2" type="ORF">LCGC14_2449970</name>
</gene>
<feature type="domain" description="Glycosyltransferase subfamily 4-like N-terminal" evidence="1">
    <location>
        <begin position="26"/>
        <end position="95"/>
    </location>
</feature>
<feature type="non-terminal residue" evidence="2">
    <location>
        <position position="107"/>
    </location>
</feature>
<proteinExistence type="predicted"/>
<dbReference type="EMBL" id="LAZR01037894">
    <property type="protein sequence ID" value="KKL20986.1"/>
    <property type="molecule type" value="Genomic_DNA"/>
</dbReference>
<dbReference type="Pfam" id="PF13477">
    <property type="entry name" value="Glyco_trans_4_2"/>
    <property type="match status" value="1"/>
</dbReference>